<dbReference type="PANTHER" id="PTHR14190:SF7">
    <property type="entry name" value="VACUOLAR PROTEIN SORTING-ASSOCIATED PROTEIN 52 HOMOLOG"/>
    <property type="match status" value="1"/>
</dbReference>
<reference evidence="9" key="1">
    <citation type="submission" date="2023-07" db="EMBL/GenBank/DDBJ databases">
        <authorList>
            <consortium name="AG Swart"/>
            <person name="Singh M."/>
            <person name="Singh A."/>
            <person name="Seah K."/>
            <person name="Emmerich C."/>
        </authorList>
    </citation>
    <scope>NUCLEOTIDE SEQUENCE</scope>
    <source>
        <strain evidence="9">DP1</strain>
    </source>
</reference>
<dbReference type="GO" id="GO:0015031">
    <property type="term" value="P:protein transport"/>
    <property type="evidence" value="ECO:0007669"/>
    <property type="project" value="UniProtKB-KW"/>
</dbReference>
<dbReference type="Pfam" id="PF20655">
    <property type="entry name" value="Vps52_C"/>
    <property type="match status" value="1"/>
</dbReference>
<dbReference type="GO" id="GO:0006896">
    <property type="term" value="P:Golgi to vacuole transport"/>
    <property type="evidence" value="ECO:0007669"/>
    <property type="project" value="TreeGrafter"/>
</dbReference>
<dbReference type="GO" id="GO:0000938">
    <property type="term" value="C:GARP complex"/>
    <property type="evidence" value="ECO:0007669"/>
    <property type="project" value="TreeGrafter"/>
</dbReference>
<keyword evidence="5" id="KW-0333">Golgi apparatus</keyword>
<protein>
    <submittedName>
        <fullName evidence="9">Uncharacterized protein</fullName>
    </submittedName>
</protein>
<dbReference type="InterPro" id="IPR007258">
    <property type="entry name" value="Vps52"/>
</dbReference>
<dbReference type="Pfam" id="PF04129">
    <property type="entry name" value="Vps52_CC"/>
    <property type="match status" value="1"/>
</dbReference>
<dbReference type="Proteomes" id="UP001295684">
    <property type="component" value="Unassembled WGS sequence"/>
</dbReference>
<organism evidence="9 10">
    <name type="scientific">Euplotes crassus</name>
    <dbReference type="NCBI Taxonomy" id="5936"/>
    <lineage>
        <taxon>Eukaryota</taxon>
        <taxon>Sar</taxon>
        <taxon>Alveolata</taxon>
        <taxon>Ciliophora</taxon>
        <taxon>Intramacronucleata</taxon>
        <taxon>Spirotrichea</taxon>
        <taxon>Hypotrichia</taxon>
        <taxon>Euplotida</taxon>
        <taxon>Euplotidae</taxon>
        <taxon>Moneuplotes</taxon>
    </lineage>
</organism>
<name>A0AAD1U124_EUPCR</name>
<dbReference type="InterPro" id="IPR048361">
    <property type="entry name" value="Vps52_C"/>
</dbReference>
<feature type="domain" description="Vps52 C-terminal" evidence="8">
    <location>
        <begin position="261"/>
        <end position="549"/>
    </location>
</feature>
<evidence type="ECO:0000259" key="7">
    <source>
        <dbReference type="Pfam" id="PF04129"/>
    </source>
</evidence>
<dbReference type="PANTHER" id="PTHR14190">
    <property type="entry name" value="SUPPRESSOR OF ACTIN MUTATIONS 2/VACUOLAR PROTEIN SORTING 52"/>
    <property type="match status" value="1"/>
</dbReference>
<dbReference type="GO" id="GO:0005829">
    <property type="term" value="C:cytosol"/>
    <property type="evidence" value="ECO:0007669"/>
    <property type="project" value="GOC"/>
</dbReference>
<keyword evidence="3" id="KW-0813">Transport</keyword>
<dbReference type="GO" id="GO:0042147">
    <property type="term" value="P:retrograde transport, endosome to Golgi"/>
    <property type="evidence" value="ECO:0007669"/>
    <property type="project" value="TreeGrafter"/>
</dbReference>
<dbReference type="GO" id="GO:0032456">
    <property type="term" value="P:endocytic recycling"/>
    <property type="evidence" value="ECO:0007669"/>
    <property type="project" value="TreeGrafter"/>
</dbReference>
<evidence type="ECO:0000256" key="2">
    <source>
        <dbReference type="ARBA" id="ARBA00008180"/>
    </source>
</evidence>
<dbReference type="InterPro" id="IPR048319">
    <property type="entry name" value="Vps52_CC"/>
</dbReference>
<sequence>MEERKSRVSRTSTEGINDFNFLSDLVNGNDIDFKEYSQNGENFDIFSTVGGGTAGNSKKSLEEYCIFDYLAVNKDVAVLYDELGRSNEILDRIENIVTNFQQKLGGIADDVSKLQEKSQNYTTKLNNRKALEKELHEFLDGILLSPHLVRDLIQNDVDLEYVKKLEEFNKVLKNVEEVSKHSPESKAITDVLNEIEKLTTQVCYKIKVYMKDRFYNLHKDKTNFQIIQESNLVKFRPLNIFLRDHNPEDFGELTTTYSEYMSKRYQVDCREYCLSIARLVQEKITKNDVVIVEEAKYKSATADIETFELEEREAILSKIQDDPIVPFHYTSHSDFKISLEEAFRNQNKLLINLVQKEYEFLLKFFDLKPSQCDWIFNAIFSNVANYFLDWLKTSCDASYDLVSILMIVLINSEFKAVMKDCGIHILNYYFDQIEMALWPRFTTIFDHFLNNIEKAKAKNYKLYNLSVHFTTKRYVSLVLMLYKIADKTGHNMLLSRLTKLQNLMLKFIESLSVESFIGSTDHKSKFFFLVNNIHYIYALINQLHISIELKDLERLEKRYTEDISKFITTTLRDQYSNMVDIVKEYGPGGDSDSGSSDEEAKEDYKSSNLKSLDKKKLEIVAQEFSMTFKEKIDNVIKLVRDKAYSEKISKQILHKYMRVLIYKYSTFLEIVKASHPSFYKETMNSHYGLLELKNILLEIDKS</sequence>
<comment type="subcellular location">
    <subcellularLocation>
        <location evidence="1">Golgi apparatus</location>
        <location evidence="1">trans-Golgi network</location>
    </subcellularLocation>
</comment>
<comment type="similarity">
    <text evidence="2">Belongs to the VPS52 family.</text>
</comment>
<comment type="caution">
    <text evidence="9">The sequence shown here is derived from an EMBL/GenBank/DDBJ whole genome shotgun (WGS) entry which is preliminary data.</text>
</comment>
<feature type="domain" description="Vps52 coiled-coil" evidence="7">
    <location>
        <begin position="68"/>
        <end position="241"/>
    </location>
</feature>
<evidence type="ECO:0000256" key="1">
    <source>
        <dbReference type="ARBA" id="ARBA00004601"/>
    </source>
</evidence>
<dbReference type="SUPFAM" id="SSF74788">
    <property type="entry name" value="Cullin repeat-like"/>
    <property type="match status" value="1"/>
</dbReference>
<evidence type="ECO:0000256" key="6">
    <source>
        <dbReference type="SAM" id="MobiDB-lite"/>
    </source>
</evidence>
<keyword evidence="10" id="KW-1185">Reference proteome</keyword>
<dbReference type="AlphaFoldDB" id="A0AAD1U124"/>
<evidence type="ECO:0000313" key="9">
    <source>
        <dbReference type="EMBL" id="CAI2360237.1"/>
    </source>
</evidence>
<evidence type="ECO:0000256" key="5">
    <source>
        <dbReference type="ARBA" id="ARBA00023034"/>
    </source>
</evidence>
<evidence type="ECO:0000256" key="4">
    <source>
        <dbReference type="ARBA" id="ARBA00022927"/>
    </source>
</evidence>
<accession>A0AAD1U124</accession>
<dbReference type="EMBL" id="CAMPGE010001449">
    <property type="protein sequence ID" value="CAI2360237.1"/>
    <property type="molecule type" value="Genomic_DNA"/>
</dbReference>
<keyword evidence="4" id="KW-0653">Protein transport</keyword>
<dbReference type="InterPro" id="IPR016159">
    <property type="entry name" value="Cullin_repeat-like_dom_sf"/>
</dbReference>
<evidence type="ECO:0000256" key="3">
    <source>
        <dbReference type="ARBA" id="ARBA00022448"/>
    </source>
</evidence>
<feature type="region of interest" description="Disordered" evidence="6">
    <location>
        <begin position="585"/>
        <end position="605"/>
    </location>
</feature>
<dbReference type="GO" id="GO:0019905">
    <property type="term" value="F:syntaxin binding"/>
    <property type="evidence" value="ECO:0007669"/>
    <property type="project" value="TreeGrafter"/>
</dbReference>
<evidence type="ECO:0000313" key="10">
    <source>
        <dbReference type="Proteomes" id="UP001295684"/>
    </source>
</evidence>
<gene>
    <name evidence="9" type="ORF">ECRASSUSDP1_LOCUS1536</name>
</gene>
<evidence type="ECO:0000259" key="8">
    <source>
        <dbReference type="Pfam" id="PF20655"/>
    </source>
</evidence>
<proteinExistence type="inferred from homology"/>